<evidence type="ECO:0000313" key="1">
    <source>
        <dbReference type="EMBL" id="JAT73661.1"/>
    </source>
</evidence>
<name>A0A1D2A3K4_AUXPR</name>
<dbReference type="PANTHER" id="PTHR15827:SF2">
    <property type="entry name" value="CYCLIN-DEPENDENT KINASE 2-INTERACTING PROTEIN"/>
    <property type="match status" value="1"/>
</dbReference>
<accession>A0A1D2A3K4</accession>
<reference evidence="1" key="1">
    <citation type="submission" date="2015-08" db="EMBL/GenBank/DDBJ databases">
        <authorList>
            <person name="Babu N.S."/>
            <person name="Beckwith C.J."/>
            <person name="Beseler K.G."/>
            <person name="Brison A."/>
            <person name="Carone J.V."/>
            <person name="Caskin T.P."/>
            <person name="Diamond M."/>
            <person name="Durham M.E."/>
            <person name="Foxe J.M."/>
            <person name="Go M."/>
            <person name="Henderson B.A."/>
            <person name="Jones I.B."/>
            <person name="McGettigan J.A."/>
            <person name="Micheletti S.J."/>
            <person name="Nasrallah M.E."/>
            <person name="Ortiz D."/>
            <person name="Piller C.R."/>
            <person name="Privatt S.R."/>
            <person name="Schneider S.L."/>
            <person name="Sharp S."/>
            <person name="Smith T.C."/>
            <person name="Stanton J.D."/>
            <person name="Ullery H.E."/>
            <person name="Wilson R.J."/>
            <person name="Serrano M.G."/>
            <person name="Buck G."/>
            <person name="Lee V."/>
            <person name="Wang Y."/>
            <person name="Carvalho R."/>
            <person name="Voegtly L."/>
            <person name="Shi R."/>
            <person name="Duckworth R."/>
            <person name="Johnson A."/>
            <person name="Loviza R."/>
            <person name="Walstead R."/>
            <person name="Shah Z."/>
            <person name="Kiflezghi M."/>
            <person name="Wade K."/>
            <person name="Ball S.L."/>
            <person name="Bradley K.W."/>
            <person name="Asai D.J."/>
            <person name="Bowman C.A."/>
            <person name="Russell D.A."/>
            <person name="Pope W.H."/>
            <person name="Jacobs-Sera D."/>
            <person name="Hendrix R.W."/>
            <person name="Hatfull G.F."/>
        </authorList>
    </citation>
    <scope>NUCLEOTIDE SEQUENCE</scope>
</reference>
<sequence length="236" mass="25350">MSAPALSPHDIRQHHRQAQRAVRLALNDVNRYMDTWKAAISRGRACALALSNALLTERHLAVLPLGELYREMPDLRAAATGKLVARQAQQLEGLSAATQELADLAESFRTCTTPVRELVEWQQAFPRLALAPVFKTSSLTELCGLLEKACTAHLVELPIKQGILREFEALAGQLGQEDVLTTSLPPLAADAAKALSTAALEARGQCLVAAWMMSLMADEDALAADLAAVTADMAGC</sequence>
<organism evidence="1">
    <name type="scientific">Auxenochlorella protothecoides</name>
    <name type="common">Green microalga</name>
    <name type="synonym">Chlorella protothecoides</name>
    <dbReference type="NCBI Taxonomy" id="3075"/>
    <lineage>
        <taxon>Eukaryota</taxon>
        <taxon>Viridiplantae</taxon>
        <taxon>Chlorophyta</taxon>
        <taxon>core chlorophytes</taxon>
        <taxon>Trebouxiophyceae</taxon>
        <taxon>Chlorellales</taxon>
        <taxon>Chlorellaceae</taxon>
        <taxon>Auxenochlorella</taxon>
    </lineage>
</organism>
<proteinExistence type="predicted"/>
<dbReference type="EMBL" id="GDKF01004961">
    <property type="protein sequence ID" value="JAT73661.1"/>
    <property type="molecule type" value="Transcribed_RNA"/>
</dbReference>
<dbReference type="AlphaFoldDB" id="A0A1D2A3K4"/>
<dbReference type="PANTHER" id="PTHR15827">
    <property type="entry name" value="CYCLIN-DEPENDENT KINASE 2-INTERACTING PROTEIN"/>
    <property type="match status" value="1"/>
</dbReference>
<protein>
    <submittedName>
        <fullName evidence="1">Uncharacterized protein</fullName>
    </submittedName>
</protein>
<gene>
    <name evidence="1" type="ORF">g.63774</name>
</gene>